<protein>
    <submittedName>
        <fullName evidence="1">Uncharacterized protein</fullName>
    </submittedName>
</protein>
<reference evidence="1 2" key="1">
    <citation type="submission" date="2016-07" db="EMBL/GenBank/DDBJ databases">
        <title>Revisiting the Taxonomy of the Elizabethkingia Genus based on Whole-Genome Sequencing, Optical Mapping, and MALDI-TOF.</title>
        <authorList>
            <person name="Nicholson A.C."/>
        </authorList>
    </citation>
    <scope>NUCLEOTIDE SEQUENCE [LARGE SCALE GENOMIC DNA]</scope>
    <source>
        <strain evidence="1 2">C1558</strain>
    </source>
</reference>
<name>A0ABX3N9R7_9FLAO</name>
<evidence type="ECO:0000313" key="2">
    <source>
        <dbReference type="Proteomes" id="UP000190016"/>
    </source>
</evidence>
<proteinExistence type="predicted"/>
<evidence type="ECO:0000313" key="1">
    <source>
        <dbReference type="EMBL" id="OPB89321.1"/>
    </source>
</evidence>
<gene>
    <name evidence="1" type="ORF">BB021_05970</name>
</gene>
<keyword evidence="2" id="KW-1185">Reference proteome</keyword>
<accession>A0ABX3N9R7</accession>
<comment type="caution">
    <text evidence="1">The sequence shown here is derived from an EMBL/GenBank/DDBJ whole genome shotgun (WGS) entry which is preliminary data.</text>
</comment>
<sequence length="122" mass="14534">MSSSNRFAKKDIYDLDFITDNIPLSILYKQLSEKKKKFNLPEHQSLFDLDTDKNLLDDPELLLKFDESRESELHRPMHTHDRIDIVESSKSWNEARLSWRMKVRQLFTNLGKEFPKSQGKHI</sequence>
<dbReference type="Proteomes" id="UP000190016">
    <property type="component" value="Unassembled WGS sequence"/>
</dbReference>
<organism evidence="1 2">
    <name type="scientific">Elizabethkingia ursingii</name>
    <dbReference type="NCBI Taxonomy" id="1756150"/>
    <lineage>
        <taxon>Bacteria</taxon>
        <taxon>Pseudomonadati</taxon>
        <taxon>Bacteroidota</taxon>
        <taxon>Flavobacteriia</taxon>
        <taxon>Flavobacteriales</taxon>
        <taxon>Weeksellaceae</taxon>
        <taxon>Elizabethkingia</taxon>
    </lineage>
</organism>
<dbReference type="EMBL" id="MBDS01000014">
    <property type="protein sequence ID" value="OPB89321.1"/>
    <property type="molecule type" value="Genomic_DNA"/>
</dbReference>